<protein>
    <submittedName>
        <fullName evidence="1">Uncharacterized protein</fullName>
    </submittedName>
</protein>
<evidence type="ECO:0000313" key="2">
    <source>
        <dbReference type="Proteomes" id="UP000035720"/>
    </source>
</evidence>
<dbReference type="EMBL" id="CAJC01000026">
    <property type="protein sequence ID" value="CCI51770.1"/>
    <property type="molecule type" value="Genomic_DNA"/>
</dbReference>
<dbReference type="AlphaFoldDB" id="A0A077M7I5"/>
<dbReference type="Proteomes" id="UP000035720">
    <property type="component" value="Unassembled WGS sequence"/>
</dbReference>
<accession>A0A077M7I5</accession>
<evidence type="ECO:0000313" key="1">
    <source>
        <dbReference type="EMBL" id="CCI51770.1"/>
    </source>
</evidence>
<comment type="caution">
    <text evidence="1">The sequence shown here is derived from an EMBL/GenBank/DDBJ whole genome shotgun (WGS) entry which is preliminary data.</text>
</comment>
<proteinExistence type="predicted"/>
<sequence>MIDKGLIEAPGYGVLQFTMPTFAQFVLDVTGIEHHGPGRGSALPNVLPGLPAA</sequence>
<organism evidence="1 2">
    <name type="scientific">Nostocoides jenkinsii Ben 74</name>
    <dbReference type="NCBI Taxonomy" id="1193518"/>
    <lineage>
        <taxon>Bacteria</taxon>
        <taxon>Bacillati</taxon>
        <taxon>Actinomycetota</taxon>
        <taxon>Actinomycetes</taxon>
        <taxon>Micrococcales</taxon>
        <taxon>Intrasporangiaceae</taxon>
        <taxon>Nostocoides</taxon>
    </lineage>
</organism>
<keyword evidence="2" id="KW-1185">Reference proteome</keyword>
<name>A0A077M7I5_9MICO</name>
<reference evidence="1 2" key="1">
    <citation type="journal article" date="2013" name="ISME J.">
        <title>A metabolic model for members of the genus Tetrasphaera involved in enhanced biological phosphorus removal.</title>
        <authorList>
            <person name="Kristiansen R."/>
            <person name="Nguyen H.T.T."/>
            <person name="Saunders A.M."/>
            <person name="Nielsen J.L."/>
            <person name="Wimmer R."/>
            <person name="Le V.Q."/>
            <person name="McIlroy S.J."/>
            <person name="Petrovski S."/>
            <person name="Seviour R.J."/>
            <person name="Calteau A."/>
            <person name="Nielsen K.L."/>
            <person name="Nielsen P.H."/>
        </authorList>
    </citation>
    <scope>NUCLEOTIDE SEQUENCE [LARGE SCALE GENOMIC DNA]</scope>
    <source>
        <strain evidence="1 2">Ben 74</strain>
    </source>
</reference>
<gene>
    <name evidence="1" type="ORF">BN13_1210023</name>
</gene>